<evidence type="ECO:0000313" key="1">
    <source>
        <dbReference type="EMBL" id="MBD6617960.1"/>
    </source>
</evidence>
<accession>A0AA40SZJ3</accession>
<dbReference type="RefSeq" id="WP_191759173.1">
    <property type="nucleotide sequence ID" value="NZ_VJXY01000021.1"/>
</dbReference>
<reference evidence="1" key="1">
    <citation type="submission" date="2019-07" db="EMBL/GenBank/DDBJ databases">
        <title>Toxilogical consequences of a new and cryptic species of cyanobacteria (Komarekiella delphini-convector) recovered from the epidermis of a bottlenose dolphin and 1500 ft. in the air.</title>
        <authorList>
            <person name="Brown A.O."/>
            <person name="Dvorak P."/>
            <person name="Villanueva C.D."/>
            <person name="Foss A.J."/>
            <person name="Garvey A.D."/>
            <person name="Gibson Q.A."/>
            <person name="Johansen J.R."/>
            <person name="Casamatta D.A."/>
        </authorList>
    </citation>
    <scope>NUCLEOTIDE SEQUENCE</scope>
    <source>
        <strain evidence="1">SJRDD-AB1</strain>
    </source>
</reference>
<keyword evidence="2" id="KW-1185">Reference proteome</keyword>
<dbReference type="AlphaFoldDB" id="A0AA40SZJ3"/>
<dbReference type="EMBL" id="VJXY01000021">
    <property type="protein sequence ID" value="MBD6617960.1"/>
    <property type="molecule type" value="Genomic_DNA"/>
</dbReference>
<sequence>MMVLACQVDDDWYCHQLDTSTWVSYCPNLRASWTSDILIYALLFGIEQARRVNVNQIDLISRTVPELSKYLCSPEDRYFGILKAIATKLSRNPLYVYIKVADKLRWKL</sequence>
<name>A0AA40SZJ3_9NOST</name>
<dbReference type="Proteomes" id="UP001165986">
    <property type="component" value="Unassembled WGS sequence"/>
</dbReference>
<gene>
    <name evidence="1" type="ORF">FNW02_19550</name>
</gene>
<organism evidence="1 2">
    <name type="scientific">Komarekiella delphini-convector SJRDD-AB1</name>
    <dbReference type="NCBI Taxonomy" id="2593771"/>
    <lineage>
        <taxon>Bacteria</taxon>
        <taxon>Bacillati</taxon>
        <taxon>Cyanobacteriota</taxon>
        <taxon>Cyanophyceae</taxon>
        <taxon>Nostocales</taxon>
        <taxon>Nostocaceae</taxon>
        <taxon>Komarekiella</taxon>
        <taxon>Komarekiella delphini-convector</taxon>
    </lineage>
</organism>
<protein>
    <submittedName>
        <fullName evidence="1">Uncharacterized protein</fullName>
    </submittedName>
</protein>
<evidence type="ECO:0000313" key="2">
    <source>
        <dbReference type="Proteomes" id="UP001165986"/>
    </source>
</evidence>
<comment type="caution">
    <text evidence="1">The sequence shown here is derived from an EMBL/GenBank/DDBJ whole genome shotgun (WGS) entry which is preliminary data.</text>
</comment>
<proteinExistence type="predicted"/>